<keyword evidence="1" id="KW-1133">Transmembrane helix</keyword>
<name>A0A8S5SI57_9CAUD</name>
<keyword evidence="1" id="KW-0472">Membrane</keyword>
<reference evidence="2" key="1">
    <citation type="journal article" date="2021" name="Proc. Natl. Acad. Sci. U.S.A.">
        <title>A Catalog of Tens of Thousands of Viruses from Human Metagenomes Reveals Hidden Associations with Chronic Diseases.</title>
        <authorList>
            <person name="Tisza M.J."/>
            <person name="Buck C.B."/>
        </authorList>
    </citation>
    <scope>NUCLEOTIDE SEQUENCE</scope>
    <source>
        <strain evidence="2">Ct04y17</strain>
    </source>
</reference>
<keyword evidence="1" id="KW-0812">Transmembrane</keyword>
<dbReference type="EMBL" id="BK032600">
    <property type="protein sequence ID" value="DAF50732.1"/>
    <property type="molecule type" value="Genomic_DNA"/>
</dbReference>
<organism evidence="2">
    <name type="scientific">Myoviridae sp. ct04y17</name>
    <dbReference type="NCBI Taxonomy" id="2827652"/>
    <lineage>
        <taxon>Viruses</taxon>
        <taxon>Duplodnaviria</taxon>
        <taxon>Heunggongvirae</taxon>
        <taxon>Uroviricota</taxon>
        <taxon>Caudoviricetes</taxon>
    </lineage>
</organism>
<accession>A0A8S5SI57</accession>
<feature type="transmembrane region" description="Helical" evidence="1">
    <location>
        <begin position="51"/>
        <end position="75"/>
    </location>
</feature>
<protein>
    <submittedName>
        <fullName evidence="2">Uncharacterized protein</fullName>
    </submittedName>
</protein>
<sequence>MKFLRLTIQFFLTRLNSLFSVTYPLIFASFLTSVEKRRVYEVYEKSTNFVGFLRIFPNQLVAYATIGVEIFYFMLN</sequence>
<evidence type="ECO:0000313" key="2">
    <source>
        <dbReference type="EMBL" id="DAF50732.1"/>
    </source>
</evidence>
<feature type="transmembrane region" description="Helical" evidence="1">
    <location>
        <begin position="12"/>
        <end position="31"/>
    </location>
</feature>
<evidence type="ECO:0000256" key="1">
    <source>
        <dbReference type="SAM" id="Phobius"/>
    </source>
</evidence>
<proteinExistence type="predicted"/>